<evidence type="ECO:0000313" key="1">
    <source>
        <dbReference type="EMBL" id="KAI5675928.1"/>
    </source>
</evidence>
<protein>
    <submittedName>
        <fullName evidence="1">Uncharacterized protein</fullName>
    </submittedName>
</protein>
<evidence type="ECO:0000313" key="2">
    <source>
        <dbReference type="Proteomes" id="UP001060085"/>
    </source>
</evidence>
<name>A0ACC0BTR4_CATRO</name>
<reference evidence="2" key="1">
    <citation type="journal article" date="2023" name="Nat. Plants">
        <title>Single-cell RNA sequencing provides a high-resolution roadmap for understanding the multicellular compartmentation of specialized metabolism.</title>
        <authorList>
            <person name="Sun S."/>
            <person name="Shen X."/>
            <person name="Li Y."/>
            <person name="Li Y."/>
            <person name="Wang S."/>
            <person name="Li R."/>
            <person name="Zhang H."/>
            <person name="Shen G."/>
            <person name="Guo B."/>
            <person name="Wei J."/>
            <person name="Xu J."/>
            <person name="St-Pierre B."/>
            <person name="Chen S."/>
            <person name="Sun C."/>
        </authorList>
    </citation>
    <scope>NUCLEOTIDE SEQUENCE [LARGE SCALE GENOMIC DNA]</scope>
</reference>
<proteinExistence type="predicted"/>
<accession>A0ACC0BTR4</accession>
<dbReference type="Proteomes" id="UP001060085">
    <property type="component" value="Linkage Group LG02"/>
</dbReference>
<keyword evidence="2" id="KW-1185">Reference proteome</keyword>
<dbReference type="EMBL" id="CM044702">
    <property type="protein sequence ID" value="KAI5675928.1"/>
    <property type="molecule type" value="Genomic_DNA"/>
</dbReference>
<organism evidence="1 2">
    <name type="scientific">Catharanthus roseus</name>
    <name type="common">Madagascar periwinkle</name>
    <name type="synonym">Vinca rosea</name>
    <dbReference type="NCBI Taxonomy" id="4058"/>
    <lineage>
        <taxon>Eukaryota</taxon>
        <taxon>Viridiplantae</taxon>
        <taxon>Streptophyta</taxon>
        <taxon>Embryophyta</taxon>
        <taxon>Tracheophyta</taxon>
        <taxon>Spermatophyta</taxon>
        <taxon>Magnoliopsida</taxon>
        <taxon>eudicotyledons</taxon>
        <taxon>Gunneridae</taxon>
        <taxon>Pentapetalae</taxon>
        <taxon>asterids</taxon>
        <taxon>lamiids</taxon>
        <taxon>Gentianales</taxon>
        <taxon>Apocynaceae</taxon>
        <taxon>Rauvolfioideae</taxon>
        <taxon>Vinceae</taxon>
        <taxon>Catharanthinae</taxon>
        <taxon>Catharanthus</taxon>
    </lineage>
</organism>
<sequence length="110" mass="12621">MRVKDIDIPNFIVDASKIKSIYEETKRTKKTNGFPRLIPNYNKGSDNRTVADLDGLLDQLIELDMSCSSADDLSFKDIKYLEEGIILLLKKVRISDFKRMIPISNGFFKC</sequence>
<comment type="caution">
    <text evidence="1">The sequence shown here is derived from an EMBL/GenBank/DDBJ whole genome shotgun (WGS) entry which is preliminary data.</text>
</comment>
<gene>
    <name evidence="1" type="ORF">M9H77_06878</name>
</gene>